<gene>
    <name evidence="1" type="ORF">GCM10009039_11700</name>
</gene>
<name>A0A830FAH6_9EURY</name>
<proteinExistence type="predicted"/>
<reference evidence="1" key="2">
    <citation type="submission" date="2020-09" db="EMBL/GenBank/DDBJ databases">
        <authorList>
            <person name="Sun Q."/>
            <person name="Ohkuma M."/>
        </authorList>
    </citation>
    <scope>NUCLEOTIDE SEQUENCE</scope>
    <source>
        <strain evidence="1">JCM 19596</strain>
    </source>
</reference>
<comment type="caution">
    <text evidence="1">The sequence shown here is derived from an EMBL/GenBank/DDBJ whole genome shotgun (WGS) entry which is preliminary data.</text>
</comment>
<dbReference type="RefSeq" id="WP_188976785.1">
    <property type="nucleotide sequence ID" value="NZ_BMPG01000001.1"/>
</dbReference>
<dbReference type="Proteomes" id="UP000607197">
    <property type="component" value="Unassembled WGS sequence"/>
</dbReference>
<reference evidence="1" key="1">
    <citation type="journal article" date="2014" name="Int. J. Syst. Evol. Microbiol.">
        <title>Complete genome sequence of Corynebacterium casei LMG S-19264T (=DSM 44701T), isolated from a smear-ripened cheese.</title>
        <authorList>
            <consortium name="US DOE Joint Genome Institute (JGI-PGF)"/>
            <person name="Walter F."/>
            <person name="Albersmeier A."/>
            <person name="Kalinowski J."/>
            <person name="Ruckert C."/>
        </authorList>
    </citation>
    <scope>NUCLEOTIDE SEQUENCE</scope>
    <source>
        <strain evidence="1">JCM 19596</strain>
    </source>
</reference>
<evidence type="ECO:0000313" key="1">
    <source>
        <dbReference type="EMBL" id="GGL55242.1"/>
    </source>
</evidence>
<organism evidence="1 2">
    <name type="scientific">Halocalculus aciditolerans</name>
    <dbReference type="NCBI Taxonomy" id="1383812"/>
    <lineage>
        <taxon>Archaea</taxon>
        <taxon>Methanobacteriati</taxon>
        <taxon>Methanobacteriota</taxon>
        <taxon>Stenosarchaea group</taxon>
        <taxon>Halobacteria</taxon>
        <taxon>Halobacteriales</taxon>
        <taxon>Halobacteriaceae</taxon>
        <taxon>Halocalculus</taxon>
    </lineage>
</organism>
<keyword evidence="2" id="KW-1185">Reference proteome</keyword>
<dbReference type="OrthoDB" id="386807at2157"/>
<protein>
    <submittedName>
        <fullName evidence="1">Uncharacterized protein</fullName>
    </submittedName>
</protein>
<sequence>MSPLRASSMADDLVREDLGLEDYAAQYATEELGHSDEAYQALITTANHLGTASWCLNEQGRGGMAAHVDDGRDAVLDLAEDYGRERAIESVQGVDVHGHRVDLRHSIRRDCPSCSENIEAYHIGTTSRGDIVLDEWVCGHCGVILQTGDATKRLTSWRLDRDTEVFTRVDHNGDERDSTNAHASAVNEMLAANEEGDDE</sequence>
<dbReference type="EMBL" id="BMPG01000001">
    <property type="protein sequence ID" value="GGL55242.1"/>
    <property type="molecule type" value="Genomic_DNA"/>
</dbReference>
<dbReference type="AlphaFoldDB" id="A0A830FAH6"/>
<accession>A0A830FAH6</accession>
<evidence type="ECO:0000313" key="2">
    <source>
        <dbReference type="Proteomes" id="UP000607197"/>
    </source>
</evidence>